<evidence type="ECO:0000313" key="4">
    <source>
        <dbReference type="EMBL" id="TIH06813.1"/>
    </source>
</evidence>
<dbReference type="InterPro" id="IPR020084">
    <property type="entry name" value="NUDIX_hydrolase_CS"/>
</dbReference>
<dbReference type="PANTHER" id="PTHR43046">
    <property type="entry name" value="GDP-MANNOSE MANNOSYL HYDROLASE"/>
    <property type="match status" value="1"/>
</dbReference>
<comment type="cofactor">
    <cofactor evidence="1">
        <name>Mg(2+)</name>
        <dbReference type="ChEBI" id="CHEBI:18420"/>
    </cofactor>
</comment>
<sequence length="157" mass="17658">MKVLNFPTKRVAVGALIRDQASRLLLVKPVYREGWLLPGGVVDSDESPRSGLCRELREELGLILEPQELLCVDYVSAHDNFADGLHLLFNGGVLSDDLIRELTVCDSELHTLQWLVVEEAMNILIPSLARRLRCLLMNATDQVLYMENGEYVNLSHS</sequence>
<reference evidence="4 5" key="1">
    <citation type="submission" date="2018-10" db="EMBL/GenBank/DDBJ databases">
        <title>Pseudomonas leptonychotis sp. nov., isolated from Weddell seals in Antarctica.</title>
        <authorList>
            <person name="Novakova D."/>
            <person name="Svec P."/>
            <person name="Kralova S."/>
            <person name="Kristofova L."/>
            <person name="Zeman M."/>
            <person name="Pantucek R."/>
            <person name="Maslanova I."/>
            <person name="Sedlacek I."/>
        </authorList>
    </citation>
    <scope>NUCLEOTIDE SEQUENCE [LARGE SCALE GENOMIC DNA]</scope>
    <source>
        <strain evidence="4 5">CCM 8849</strain>
    </source>
</reference>
<organism evidence="4 5">
    <name type="scientific">Pseudomonas leptonychotis</name>
    <dbReference type="NCBI Taxonomy" id="2448482"/>
    <lineage>
        <taxon>Bacteria</taxon>
        <taxon>Pseudomonadati</taxon>
        <taxon>Pseudomonadota</taxon>
        <taxon>Gammaproteobacteria</taxon>
        <taxon>Pseudomonadales</taxon>
        <taxon>Pseudomonadaceae</taxon>
        <taxon>Pseudomonas</taxon>
    </lineage>
</organism>
<dbReference type="RefSeq" id="WP_136665924.1">
    <property type="nucleotide sequence ID" value="NZ_RFLV01000005.1"/>
</dbReference>
<evidence type="ECO:0000256" key="1">
    <source>
        <dbReference type="ARBA" id="ARBA00001946"/>
    </source>
</evidence>
<feature type="domain" description="Nudix hydrolase" evidence="3">
    <location>
        <begin position="8"/>
        <end position="138"/>
    </location>
</feature>
<proteinExistence type="predicted"/>
<protein>
    <submittedName>
        <fullName evidence="4">NUDIX hydrolase</fullName>
    </submittedName>
</protein>
<dbReference type="Pfam" id="PF00293">
    <property type="entry name" value="NUDIX"/>
    <property type="match status" value="1"/>
</dbReference>
<dbReference type="EMBL" id="RFLV01000005">
    <property type="protein sequence ID" value="TIH06813.1"/>
    <property type="molecule type" value="Genomic_DNA"/>
</dbReference>
<dbReference type="GO" id="GO:0016787">
    <property type="term" value="F:hydrolase activity"/>
    <property type="evidence" value="ECO:0007669"/>
    <property type="project" value="UniProtKB-KW"/>
</dbReference>
<dbReference type="Proteomes" id="UP000307541">
    <property type="component" value="Unassembled WGS sequence"/>
</dbReference>
<dbReference type="AlphaFoldDB" id="A0A4T1ZRN3"/>
<dbReference type="SUPFAM" id="SSF55811">
    <property type="entry name" value="Nudix"/>
    <property type="match status" value="1"/>
</dbReference>
<evidence type="ECO:0000313" key="5">
    <source>
        <dbReference type="Proteomes" id="UP000307541"/>
    </source>
</evidence>
<evidence type="ECO:0000256" key="2">
    <source>
        <dbReference type="ARBA" id="ARBA00022801"/>
    </source>
</evidence>
<dbReference type="Gene3D" id="3.90.79.10">
    <property type="entry name" value="Nucleoside Triphosphate Pyrophosphohydrolase"/>
    <property type="match status" value="1"/>
</dbReference>
<dbReference type="PROSITE" id="PS51462">
    <property type="entry name" value="NUDIX"/>
    <property type="match status" value="1"/>
</dbReference>
<evidence type="ECO:0000259" key="3">
    <source>
        <dbReference type="PROSITE" id="PS51462"/>
    </source>
</evidence>
<dbReference type="PANTHER" id="PTHR43046:SF14">
    <property type="entry name" value="MUTT_NUDIX FAMILY PROTEIN"/>
    <property type="match status" value="1"/>
</dbReference>
<name>A0A4T1ZRN3_9PSED</name>
<dbReference type="CDD" id="cd18876">
    <property type="entry name" value="NUDIX_Hydrolase"/>
    <property type="match status" value="1"/>
</dbReference>
<accession>A0A4T1ZRN3</accession>
<dbReference type="InterPro" id="IPR000086">
    <property type="entry name" value="NUDIX_hydrolase_dom"/>
</dbReference>
<keyword evidence="5" id="KW-1185">Reference proteome</keyword>
<comment type="caution">
    <text evidence="4">The sequence shown here is derived from an EMBL/GenBank/DDBJ whole genome shotgun (WGS) entry which is preliminary data.</text>
</comment>
<keyword evidence="2 4" id="KW-0378">Hydrolase</keyword>
<dbReference type="InterPro" id="IPR015797">
    <property type="entry name" value="NUDIX_hydrolase-like_dom_sf"/>
</dbReference>
<dbReference type="PROSITE" id="PS00893">
    <property type="entry name" value="NUDIX_BOX"/>
    <property type="match status" value="1"/>
</dbReference>
<dbReference type="OrthoDB" id="9791228at2"/>
<gene>
    <name evidence="4" type="ORF">D8779_18425</name>
</gene>